<organism evidence="2 3">
    <name type="scientific">Hallella colorans</name>
    <dbReference type="NCBI Taxonomy" id="1703337"/>
    <lineage>
        <taxon>Bacteria</taxon>
        <taxon>Pseudomonadati</taxon>
        <taxon>Bacteroidota</taxon>
        <taxon>Bacteroidia</taxon>
        <taxon>Bacteroidales</taxon>
        <taxon>Prevotellaceae</taxon>
        <taxon>Hallella</taxon>
    </lineage>
</organism>
<feature type="domain" description="MACPF" evidence="1">
    <location>
        <begin position="63"/>
        <end position="396"/>
    </location>
</feature>
<dbReference type="InterPro" id="IPR048468">
    <property type="entry name" value="MACPF_D2"/>
</dbReference>
<gene>
    <name evidence="2" type="ORF">C7379_101195</name>
</gene>
<dbReference type="Pfam" id="PF20785">
    <property type="entry name" value="MACPF_D3"/>
    <property type="match status" value="1"/>
</dbReference>
<dbReference type="Pfam" id="PF20779">
    <property type="entry name" value="MACPF_D2"/>
    <property type="match status" value="1"/>
</dbReference>
<comment type="caution">
    <text evidence="2">The sequence shown here is derived from an EMBL/GenBank/DDBJ whole genome shotgun (WGS) entry which is preliminary data.</text>
</comment>
<dbReference type="Pfam" id="PF01823">
    <property type="entry name" value="MACPF"/>
    <property type="match status" value="1"/>
</dbReference>
<evidence type="ECO:0000259" key="1">
    <source>
        <dbReference type="PROSITE" id="PS51412"/>
    </source>
</evidence>
<proteinExistence type="predicted"/>
<evidence type="ECO:0000313" key="3">
    <source>
        <dbReference type="Proteomes" id="UP000245870"/>
    </source>
</evidence>
<dbReference type="OrthoDB" id="1418235at2"/>
<keyword evidence="3" id="KW-1185">Reference proteome</keyword>
<dbReference type="InterPro" id="IPR020864">
    <property type="entry name" value="MACPF"/>
</dbReference>
<name>A0A2U0UP63_9BACT</name>
<evidence type="ECO:0000313" key="2">
    <source>
        <dbReference type="EMBL" id="PVX59423.1"/>
    </source>
</evidence>
<dbReference type="PROSITE" id="PS51257">
    <property type="entry name" value="PROKAR_LIPOPROTEIN"/>
    <property type="match status" value="1"/>
</dbReference>
<dbReference type="InterPro" id="IPR048467">
    <property type="entry name" value="MACPF_D3"/>
</dbReference>
<dbReference type="RefSeq" id="WP_116615575.1">
    <property type="nucleotide sequence ID" value="NZ_QENY01000001.1"/>
</dbReference>
<reference evidence="2 3" key="1">
    <citation type="submission" date="2018-05" db="EMBL/GenBank/DDBJ databases">
        <title>Genomic Encyclopedia of Type Strains, Phase IV (KMG-IV): sequencing the most valuable type-strain genomes for metagenomic binning, comparative biology and taxonomic classification.</title>
        <authorList>
            <person name="Goeker M."/>
        </authorList>
    </citation>
    <scope>NUCLEOTIDE SEQUENCE [LARGE SCALE GENOMIC DNA]</scope>
    <source>
        <strain evidence="2 3">DSM 100333</strain>
    </source>
</reference>
<dbReference type="EMBL" id="QENY01000001">
    <property type="protein sequence ID" value="PVX59423.1"/>
    <property type="molecule type" value="Genomic_DNA"/>
</dbReference>
<dbReference type="AlphaFoldDB" id="A0A2U0UP63"/>
<dbReference type="Proteomes" id="UP000245870">
    <property type="component" value="Unassembled WGS sequence"/>
</dbReference>
<accession>A0A2U0UP63</accession>
<dbReference type="Gene3D" id="3.30.160.840">
    <property type="match status" value="1"/>
</dbReference>
<protein>
    <recommendedName>
        <fullName evidence="1">MACPF domain-containing protein</fullName>
    </recommendedName>
</protein>
<sequence length="561" mass="64217">MKRYNILQKSFVVLFLISISSCTDDINNFESLSNNQLNSIDDNIVIFERNSHLPKARVKSKIQFNTRAGATNRGNTDALLGYGYKLLNGTYIMGDLRNITFPIIDLESIRSYDQSYINGNRLNTTQTKIFAYDTYDRYQYNSSVSKKVSSGFSLNVKIFSIGRKKTTTETFKTVIDNLNEATFGELSLDFVSDHFSLQHSDGARKLFSRQFLSKSFVRNLYGSTIQSTLDNYGDFVVTDYLTGGKAYAIYAGHNSQNKETHGKEKGMEKTINASLTYKGATASGELGFTSSNQNTTTNEFKNKDTYIYIKTFGGDRNASEAEVKARTMENLNINLSPWLSSLKNEENNTIIDVSDNSLYPLSDFVLEKNFKQRFDDTTNGILPSFYNFVTPYIVIERVMVRSNSAYEALYDVVPVLITRQGDRIIFMNNSNSKSNEELAKNEDNVCFLQKVKFLSANRTNMFSDNIELDYNKKVRINPTLRNPLCIVIDDFNKTDFYRYYYAKTGIEYIYNPKKHIAFSFYIDEEDDDVLDVYGIRDWVENLPEKKVTIASLANHYYIIGL</sequence>
<dbReference type="PROSITE" id="PS51412">
    <property type="entry name" value="MACPF_2"/>
    <property type="match status" value="1"/>
</dbReference>
<dbReference type="Gene3D" id="3.30.420.400">
    <property type="match status" value="1"/>
</dbReference>